<evidence type="ECO:0000256" key="2">
    <source>
        <dbReference type="PROSITE-ProRule" id="PRU00335"/>
    </source>
</evidence>
<feature type="DNA-binding region" description="H-T-H motif" evidence="2">
    <location>
        <begin position="38"/>
        <end position="57"/>
    </location>
</feature>
<dbReference type="Pfam" id="PF00440">
    <property type="entry name" value="TetR_N"/>
    <property type="match status" value="1"/>
</dbReference>
<comment type="caution">
    <text evidence="4">The sequence shown here is derived from an EMBL/GenBank/DDBJ whole genome shotgun (WGS) entry which is preliminary data.</text>
</comment>
<evidence type="ECO:0000256" key="1">
    <source>
        <dbReference type="ARBA" id="ARBA00023125"/>
    </source>
</evidence>
<dbReference type="Gene3D" id="1.10.357.10">
    <property type="entry name" value="Tetracycline Repressor, domain 2"/>
    <property type="match status" value="1"/>
</dbReference>
<dbReference type="Proteomes" id="UP001185028">
    <property type="component" value="Unassembled WGS sequence"/>
</dbReference>
<organism evidence="4 5">
    <name type="scientific">Paenibacillus hunanensis</name>
    <dbReference type="NCBI Taxonomy" id="539262"/>
    <lineage>
        <taxon>Bacteria</taxon>
        <taxon>Bacillati</taxon>
        <taxon>Bacillota</taxon>
        <taxon>Bacilli</taxon>
        <taxon>Bacillales</taxon>
        <taxon>Paenibacillaceae</taxon>
        <taxon>Paenibacillus</taxon>
    </lineage>
</organism>
<name>A0ABU1IWP9_9BACL</name>
<reference evidence="4 5" key="1">
    <citation type="submission" date="2023-07" db="EMBL/GenBank/DDBJ databases">
        <title>Genomic Encyclopedia of Type Strains, Phase IV (KMG-IV): sequencing the most valuable type-strain genomes for metagenomic binning, comparative biology and taxonomic classification.</title>
        <authorList>
            <person name="Goeker M."/>
        </authorList>
    </citation>
    <scope>NUCLEOTIDE SEQUENCE [LARGE SCALE GENOMIC DNA]</scope>
    <source>
        <strain evidence="4 5">DSM 22170</strain>
    </source>
</reference>
<accession>A0ABU1IWP9</accession>
<dbReference type="PANTHER" id="PTHR43479:SF7">
    <property type="entry name" value="TETR-FAMILY TRANSCRIPTIONAL REGULATOR"/>
    <property type="match status" value="1"/>
</dbReference>
<dbReference type="InterPro" id="IPR050624">
    <property type="entry name" value="HTH-type_Tx_Regulator"/>
</dbReference>
<dbReference type="PANTHER" id="PTHR43479">
    <property type="entry name" value="ACREF/ENVCD OPERON REPRESSOR-RELATED"/>
    <property type="match status" value="1"/>
</dbReference>
<keyword evidence="5" id="KW-1185">Reference proteome</keyword>
<proteinExistence type="predicted"/>
<dbReference type="EMBL" id="JAVDQH010000005">
    <property type="protein sequence ID" value="MDR6243689.1"/>
    <property type="molecule type" value="Genomic_DNA"/>
</dbReference>
<evidence type="ECO:0000259" key="3">
    <source>
        <dbReference type="PROSITE" id="PS50977"/>
    </source>
</evidence>
<dbReference type="RefSeq" id="WP_188776892.1">
    <property type="nucleotide sequence ID" value="NZ_BMMB01000008.1"/>
</dbReference>
<keyword evidence="1 2" id="KW-0238">DNA-binding</keyword>
<feature type="domain" description="HTH tetR-type" evidence="3">
    <location>
        <begin position="15"/>
        <end position="75"/>
    </location>
</feature>
<evidence type="ECO:0000313" key="5">
    <source>
        <dbReference type="Proteomes" id="UP001185028"/>
    </source>
</evidence>
<evidence type="ECO:0000313" key="4">
    <source>
        <dbReference type="EMBL" id="MDR6243689.1"/>
    </source>
</evidence>
<dbReference type="InterPro" id="IPR009057">
    <property type="entry name" value="Homeodomain-like_sf"/>
</dbReference>
<gene>
    <name evidence="4" type="ORF">JOC58_001582</name>
</gene>
<protein>
    <submittedName>
        <fullName evidence="4">AcrR family transcriptional regulator</fullName>
    </submittedName>
</protein>
<dbReference type="SUPFAM" id="SSF46689">
    <property type="entry name" value="Homeodomain-like"/>
    <property type="match status" value="1"/>
</dbReference>
<sequence length="194" mass="22379">MSLSAKPNPHDPRVRRTRQLIHQAFVELLQTKEFHEITVSDITRHAMINRVTFYTHYTDKYELLDYMISTHLIQLLYKGIDPQNALTSEALTTLICALCQFHEYSGTKCPKNIASLRSLVETNMKLQIQQYMLEQLTAHLPEQDDAKQVTLSTMISWSLYGATLQWSSEPKESRDTPLQLAARMTPLLRSWIAA</sequence>
<dbReference type="PROSITE" id="PS50977">
    <property type="entry name" value="HTH_TETR_2"/>
    <property type="match status" value="1"/>
</dbReference>
<dbReference type="InterPro" id="IPR001647">
    <property type="entry name" value="HTH_TetR"/>
</dbReference>